<dbReference type="PANTHER" id="PTHR30086">
    <property type="entry name" value="ARGININE EXPORTER PROTEIN ARGO"/>
    <property type="match status" value="1"/>
</dbReference>
<feature type="transmembrane region" description="Helical" evidence="6">
    <location>
        <begin position="89"/>
        <end position="113"/>
    </location>
</feature>
<keyword evidence="2" id="KW-1003">Cell membrane</keyword>
<dbReference type="RefSeq" id="WP_209748278.1">
    <property type="nucleotide sequence ID" value="NZ_JBHSMH010000082.1"/>
</dbReference>
<gene>
    <name evidence="7" type="ORF">ACFPPD_20030</name>
</gene>
<feature type="transmembrane region" description="Helical" evidence="6">
    <location>
        <begin position="125"/>
        <end position="147"/>
    </location>
</feature>
<dbReference type="Proteomes" id="UP001596105">
    <property type="component" value="Unassembled WGS sequence"/>
</dbReference>
<reference evidence="8" key="1">
    <citation type="journal article" date="2019" name="Int. J. Syst. Evol. Microbiol.">
        <title>The Global Catalogue of Microorganisms (GCM) 10K type strain sequencing project: providing services to taxonomists for standard genome sequencing and annotation.</title>
        <authorList>
            <consortium name="The Broad Institute Genomics Platform"/>
            <consortium name="The Broad Institute Genome Sequencing Center for Infectious Disease"/>
            <person name="Wu L."/>
            <person name="Ma J."/>
        </authorList>
    </citation>
    <scope>NUCLEOTIDE SEQUENCE [LARGE SCALE GENOMIC DNA]</scope>
    <source>
        <strain evidence="8">CCUG 57113</strain>
    </source>
</reference>
<proteinExistence type="predicted"/>
<evidence type="ECO:0000256" key="5">
    <source>
        <dbReference type="ARBA" id="ARBA00023136"/>
    </source>
</evidence>
<keyword evidence="4 6" id="KW-1133">Transmembrane helix</keyword>
<keyword evidence="3 6" id="KW-0812">Transmembrane</keyword>
<evidence type="ECO:0000256" key="4">
    <source>
        <dbReference type="ARBA" id="ARBA00022989"/>
    </source>
</evidence>
<keyword evidence="5 6" id="KW-0472">Membrane</keyword>
<feature type="transmembrane region" description="Helical" evidence="6">
    <location>
        <begin position="41"/>
        <end position="62"/>
    </location>
</feature>
<evidence type="ECO:0000313" key="8">
    <source>
        <dbReference type="Proteomes" id="UP001596105"/>
    </source>
</evidence>
<evidence type="ECO:0000256" key="2">
    <source>
        <dbReference type="ARBA" id="ARBA00022475"/>
    </source>
</evidence>
<dbReference type="Pfam" id="PF01810">
    <property type="entry name" value="LysE"/>
    <property type="match status" value="1"/>
</dbReference>
<evidence type="ECO:0000256" key="6">
    <source>
        <dbReference type="SAM" id="Phobius"/>
    </source>
</evidence>
<evidence type="ECO:0000256" key="1">
    <source>
        <dbReference type="ARBA" id="ARBA00004651"/>
    </source>
</evidence>
<dbReference type="InterPro" id="IPR001123">
    <property type="entry name" value="LeuE-type"/>
</dbReference>
<name>A0ABW0M0C5_9BACL</name>
<dbReference type="EMBL" id="JBHSMH010000082">
    <property type="protein sequence ID" value="MFC5470981.1"/>
    <property type="molecule type" value="Genomic_DNA"/>
</dbReference>
<dbReference type="PANTHER" id="PTHR30086:SF19">
    <property type="entry name" value="THREONINE EFFLUX PROTEIN"/>
    <property type="match status" value="1"/>
</dbReference>
<accession>A0ABW0M0C5</accession>
<comment type="caution">
    <text evidence="7">The sequence shown here is derived from an EMBL/GenBank/DDBJ whole genome shotgun (WGS) entry which is preliminary data.</text>
</comment>
<evidence type="ECO:0000313" key="7">
    <source>
        <dbReference type="EMBL" id="MFC5470981.1"/>
    </source>
</evidence>
<protein>
    <submittedName>
        <fullName evidence="7">LysE family translocator</fullName>
    </submittedName>
</protein>
<comment type="subcellular location">
    <subcellularLocation>
        <location evidence="1">Cell membrane</location>
        <topology evidence="1">Multi-pass membrane protein</topology>
    </subcellularLocation>
</comment>
<feature type="transmembrane region" description="Helical" evidence="6">
    <location>
        <begin position="12"/>
        <end position="35"/>
    </location>
</feature>
<evidence type="ECO:0000256" key="3">
    <source>
        <dbReference type="ARBA" id="ARBA00022692"/>
    </source>
</evidence>
<organism evidence="7 8">
    <name type="scientific">Cohnella suwonensis</name>
    <dbReference type="NCBI Taxonomy" id="696072"/>
    <lineage>
        <taxon>Bacteria</taxon>
        <taxon>Bacillati</taxon>
        <taxon>Bacillota</taxon>
        <taxon>Bacilli</taxon>
        <taxon>Bacillales</taxon>
        <taxon>Paenibacillaceae</taxon>
        <taxon>Cohnella</taxon>
    </lineage>
</organism>
<keyword evidence="8" id="KW-1185">Reference proteome</keyword>
<sequence length="184" mass="19826">MAQRSVSISRSDGISAALGMGVGGVIFALLGLAGLHAVFVAIPWVYAILKIFGGFYLLFLAYKIWKGSSQPLYVQEVMVRSGRSWRSSFLLGLAAQLSNPKTAIVYGSIFAAMLPHQISFTSNMLILPFVFMIEAGWYIIVAIALSSTAPRKAYTKSKLWIDRVASGVMGLLGLKLITSATSAQ</sequence>